<reference evidence="1" key="1">
    <citation type="journal article" date="2020" name="Nature">
        <title>Giant virus diversity and host interactions through global metagenomics.</title>
        <authorList>
            <person name="Schulz F."/>
            <person name="Roux S."/>
            <person name="Paez-Espino D."/>
            <person name="Jungbluth S."/>
            <person name="Walsh D.A."/>
            <person name="Denef V.J."/>
            <person name="McMahon K.D."/>
            <person name="Konstantinidis K.T."/>
            <person name="Eloe-Fadrosh E.A."/>
            <person name="Kyrpides N.C."/>
            <person name="Woyke T."/>
        </authorList>
    </citation>
    <scope>NUCLEOTIDE SEQUENCE</scope>
    <source>
        <strain evidence="1">GVMAG-M-3300027810-10</strain>
    </source>
</reference>
<evidence type="ECO:0000313" key="1">
    <source>
        <dbReference type="EMBL" id="QHU29897.1"/>
    </source>
</evidence>
<dbReference type="AlphaFoldDB" id="A0A6C0LHD2"/>
<proteinExistence type="predicted"/>
<protein>
    <submittedName>
        <fullName evidence="1">Uncharacterized protein</fullName>
    </submittedName>
</protein>
<organism evidence="1">
    <name type="scientific">viral metagenome</name>
    <dbReference type="NCBI Taxonomy" id="1070528"/>
    <lineage>
        <taxon>unclassified sequences</taxon>
        <taxon>metagenomes</taxon>
        <taxon>organismal metagenomes</taxon>
    </lineage>
</organism>
<sequence length="82" mass="9322">MLIDKFTNLLKSKNGKYVISIILGLGLASLFRKACDDNNCLVYRGTLYDEIEDNSFKHDDKCYKYTISSVSCNKGKKIIDFA</sequence>
<name>A0A6C0LHD2_9ZZZZ</name>
<accession>A0A6C0LHD2</accession>
<dbReference type="EMBL" id="MN740498">
    <property type="protein sequence ID" value="QHU29897.1"/>
    <property type="molecule type" value="Genomic_DNA"/>
</dbReference>